<comment type="caution">
    <text evidence="2">The sequence shown here is derived from an EMBL/GenBank/DDBJ whole genome shotgun (WGS) entry which is preliminary data.</text>
</comment>
<feature type="transmembrane region" description="Helical" evidence="1">
    <location>
        <begin position="12"/>
        <end position="30"/>
    </location>
</feature>
<proteinExistence type="predicted"/>
<keyword evidence="1" id="KW-1133">Transmembrane helix</keyword>
<accession>A0ABP7VY35</accession>
<dbReference type="Proteomes" id="UP001500683">
    <property type="component" value="Unassembled WGS sequence"/>
</dbReference>
<keyword evidence="3" id="KW-1185">Reference proteome</keyword>
<gene>
    <name evidence="2" type="ORF">GCM10022214_38370</name>
</gene>
<organism evidence="2 3">
    <name type="scientific">Actinomadura miaoliensis</name>
    <dbReference type="NCBI Taxonomy" id="430685"/>
    <lineage>
        <taxon>Bacteria</taxon>
        <taxon>Bacillati</taxon>
        <taxon>Actinomycetota</taxon>
        <taxon>Actinomycetes</taxon>
        <taxon>Streptosporangiales</taxon>
        <taxon>Thermomonosporaceae</taxon>
        <taxon>Actinomadura</taxon>
    </lineage>
</organism>
<dbReference type="EMBL" id="BAAAZG010000024">
    <property type="protein sequence ID" value="GAA4077096.1"/>
    <property type="molecule type" value="Genomic_DNA"/>
</dbReference>
<protein>
    <submittedName>
        <fullName evidence="2">Uncharacterized protein</fullName>
    </submittedName>
</protein>
<name>A0ABP7VY35_9ACTN</name>
<evidence type="ECO:0000313" key="3">
    <source>
        <dbReference type="Proteomes" id="UP001500683"/>
    </source>
</evidence>
<evidence type="ECO:0000313" key="2">
    <source>
        <dbReference type="EMBL" id="GAA4077096.1"/>
    </source>
</evidence>
<keyword evidence="1" id="KW-0472">Membrane</keyword>
<evidence type="ECO:0000256" key="1">
    <source>
        <dbReference type="SAM" id="Phobius"/>
    </source>
</evidence>
<sequence length="83" mass="8519">MASKKDRRQQAAARVLAAWLAVLAGAAGYVEGTELRIAALGLLALSGYVAAMPLPQKKLSAPKSGSIGASQKKSTVLSTCTFT</sequence>
<reference evidence="3" key="1">
    <citation type="journal article" date="2019" name="Int. J. Syst. Evol. Microbiol.">
        <title>The Global Catalogue of Microorganisms (GCM) 10K type strain sequencing project: providing services to taxonomists for standard genome sequencing and annotation.</title>
        <authorList>
            <consortium name="The Broad Institute Genomics Platform"/>
            <consortium name="The Broad Institute Genome Sequencing Center for Infectious Disease"/>
            <person name="Wu L."/>
            <person name="Ma J."/>
        </authorList>
    </citation>
    <scope>NUCLEOTIDE SEQUENCE [LARGE SCALE GENOMIC DNA]</scope>
    <source>
        <strain evidence="3">JCM 16702</strain>
    </source>
</reference>
<keyword evidence="1" id="KW-0812">Transmembrane</keyword>
<feature type="transmembrane region" description="Helical" evidence="1">
    <location>
        <begin position="36"/>
        <end position="54"/>
    </location>
</feature>